<evidence type="ECO:0000256" key="1">
    <source>
        <dbReference type="ARBA" id="ARBA00023015"/>
    </source>
</evidence>
<keyword evidence="2" id="KW-0238">DNA-binding</keyword>
<reference evidence="5 6" key="2">
    <citation type="submission" date="2020-04" db="EMBL/GenBank/DDBJ databases">
        <authorList>
            <person name="Fomenkov A."/>
            <person name="Anton B.P."/>
            <person name="Roberts R.J."/>
        </authorList>
    </citation>
    <scope>NUCLEOTIDE SEQUENCE [LARGE SCALE GENOMIC DNA]</scope>
    <source>
        <strain evidence="5 6">S2</strain>
    </source>
</reference>
<evidence type="ECO:0000256" key="2">
    <source>
        <dbReference type="ARBA" id="ARBA00023125"/>
    </source>
</evidence>
<dbReference type="GO" id="GO:0000976">
    <property type="term" value="F:transcription cis-regulatory region binding"/>
    <property type="evidence" value="ECO:0007669"/>
    <property type="project" value="TreeGrafter"/>
</dbReference>
<dbReference type="PROSITE" id="PS00356">
    <property type="entry name" value="HTH_LACI_1"/>
    <property type="match status" value="1"/>
</dbReference>
<keyword evidence="3" id="KW-0804">Transcription</keyword>
<dbReference type="InterPro" id="IPR046335">
    <property type="entry name" value="LacI/GalR-like_sensor"/>
</dbReference>
<dbReference type="Pfam" id="PF13377">
    <property type="entry name" value="Peripla_BP_3"/>
    <property type="match status" value="1"/>
</dbReference>
<feature type="domain" description="HTH lacI-type" evidence="4">
    <location>
        <begin position="3"/>
        <end position="57"/>
    </location>
</feature>
<gene>
    <name evidence="5" type="ORF">HFZ78_02030</name>
</gene>
<dbReference type="CDD" id="cd06267">
    <property type="entry name" value="PBP1_LacI_sugar_binding-like"/>
    <property type="match status" value="1"/>
</dbReference>
<accession>A0A6H1NWR6</accession>
<dbReference type="Gene3D" id="3.40.50.2300">
    <property type="match status" value="2"/>
</dbReference>
<evidence type="ECO:0000313" key="6">
    <source>
        <dbReference type="Proteomes" id="UP000501868"/>
    </source>
</evidence>
<organism evidence="5 6">
    <name type="scientific">Priestia megaterium</name>
    <name type="common">Bacillus megaterium</name>
    <dbReference type="NCBI Taxonomy" id="1404"/>
    <lineage>
        <taxon>Bacteria</taxon>
        <taxon>Bacillati</taxon>
        <taxon>Bacillota</taxon>
        <taxon>Bacilli</taxon>
        <taxon>Bacillales</taxon>
        <taxon>Bacillaceae</taxon>
        <taxon>Priestia</taxon>
    </lineage>
</organism>
<dbReference type="PROSITE" id="PS50932">
    <property type="entry name" value="HTH_LACI_2"/>
    <property type="match status" value="1"/>
</dbReference>
<dbReference type="EMBL" id="CP051128">
    <property type="protein sequence ID" value="QIZ05672.1"/>
    <property type="molecule type" value="Genomic_DNA"/>
</dbReference>
<dbReference type="Proteomes" id="UP000501868">
    <property type="component" value="Chromosome"/>
</dbReference>
<dbReference type="PANTHER" id="PTHR30146">
    <property type="entry name" value="LACI-RELATED TRANSCRIPTIONAL REPRESSOR"/>
    <property type="match status" value="1"/>
</dbReference>
<dbReference type="Pfam" id="PF00356">
    <property type="entry name" value="LacI"/>
    <property type="match status" value="1"/>
</dbReference>
<name>A0A6H1NWR6_PRIMG</name>
<dbReference type="SUPFAM" id="SSF53822">
    <property type="entry name" value="Periplasmic binding protein-like I"/>
    <property type="match status" value="1"/>
</dbReference>
<dbReference type="AlphaFoldDB" id="A0A6H1NWR6"/>
<evidence type="ECO:0000256" key="3">
    <source>
        <dbReference type="ARBA" id="ARBA00023163"/>
    </source>
</evidence>
<dbReference type="InterPro" id="IPR010982">
    <property type="entry name" value="Lambda_DNA-bd_dom_sf"/>
</dbReference>
<proteinExistence type="predicted"/>
<dbReference type="SUPFAM" id="SSF47413">
    <property type="entry name" value="lambda repressor-like DNA-binding domains"/>
    <property type="match status" value="1"/>
</dbReference>
<dbReference type="SMART" id="SM00354">
    <property type="entry name" value="HTH_LACI"/>
    <property type="match status" value="1"/>
</dbReference>
<protein>
    <submittedName>
        <fullName evidence="5">LacI family transcriptional regulator</fullName>
    </submittedName>
</protein>
<dbReference type="CDD" id="cd01392">
    <property type="entry name" value="HTH_LacI"/>
    <property type="match status" value="1"/>
</dbReference>
<evidence type="ECO:0000313" key="5">
    <source>
        <dbReference type="EMBL" id="QIZ05672.1"/>
    </source>
</evidence>
<evidence type="ECO:0000259" key="4">
    <source>
        <dbReference type="PROSITE" id="PS50932"/>
    </source>
</evidence>
<dbReference type="PANTHER" id="PTHR30146:SF24">
    <property type="entry name" value="XYLOSE OPERON REGULATORY PROTEIN"/>
    <property type="match status" value="1"/>
</dbReference>
<dbReference type="InterPro" id="IPR028082">
    <property type="entry name" value="Peripla_BP_I"/>
</dbReference>
<dbReference type="InterPro" id="IPR000843">
    <property type="entry name" value="HTH_LacI"/>
</dbReference>
<dbReference type="Gene3D" id="1.10.260.40">
    <property type="entry name" value="lambda repressor-like DNA-binding domains"/>
    <property type="match status" value="1"/>
</dbReference>
<keyword evidence="1" id="KW-0805">Transcription regulation</keyword>
<reference evidence="5 6" key="1">
    <citation type="submission" date="2020-04" db="EMBL/GenBank/DDBJ databases">
        <title>Genome-Wide Identification of 5-Methylcytosine Sites in Bacterial Genomes By High-Throughput Sequencing of MspJI Restriction Fragments.</title>
        <authorList>
            <person name="Wu V."/>
        </authorList>
    </citation>
    <scope>NUCLEOTIDE SEQUENCE [LARGE SCALE GENOMIC DNA]</scope>
    <source>
        <strain evidence="5 6">S2</strain>
    </source>
</reference>
<sequence length="338" mass="36737">MNVSIKDVALKAGVSIASVSRLLSNKPGVGAETAERIRKAIEELDYRPNLGARGLAKRKTGNIAVVVPRGSFILNNPFFSTVLEGIAKGIDQTDFNMLMSFTSSQQKRLLETQSVDGVILFSPRNEELSLEWLKGIGLPMVVVGSYIEDSPFPCVRPDDEDGIGQALAALHQLGHRNIGIINGPMSSMHSVRCLNGYKSKLLELGLDYSSENVFEIDEFDAFKATKEVAEFLKDHRKITGVVCSSDYLAIGVVKAASMIGLSVPEDLSVVGADDVPISDFITPALSTVHVDLLGIGKRATSMLMDIIEGKQIRKRDVVFKMEYINRSTTAGPKNNLIP</sequence>
<dbReference type="GO" id="GO:0003700">
    <property type="term" value="F:DNA-binding transcription factor activity"/>
    <property type="evidence" value="ECO:0007669"/>
    <property type="project" value="TreeGrafter"/>
</dbReference>